<dbReference type="EMBL" id="JAHUTJ010001355">
    <property type="protein sequence ID" value="MED6264619.1"/>
    <property type="molecule type" value="Genomic_DNA"/>
</dbReference>
<accession>A0ABU7CPL3</accession>
<comment type="caution">
    <text evidence="1">The sequence shown here is derived from an EMBL/GenBank/DDBJ whole genome shotgun (WGS) entry which is preliminary data.</text>
</comment>
<keyword evidence="2" id="KW-1185">Reference proteome</keyword>
<reference evidence="1 2" key="1">
    <citation type="submission" date="2021-06" db="EMBL/GenBank/DDBJ databases">
        <authorList>
            <person name="Palmer J.M."/>
        </authorList>
    </citation>
    <scope>NUCLEOTIDE SEQUENCE [LARGE SCALE GENOMIC DNA]</scope>
    <source>
        <strain evidence="1 2">CL_MEX2019</strain>
        <tissue evidence="1">Muscle</tissue>
    </source>
</reference>
<dbReference type="Proteomes" id="UP001352852">
    <property type="component" value="Unassembled WGS sequence"/>
</dbReference>
<feature type="non-terminal residue" evidence="1">
    <location>
        <position position="1"/>
    </location>
</feature>
<protein>
    <submittedName>
        <fullName evidence="1">Uncharacterized protein</fullName>
    </submittedName>
</protein>
<name>A0ABU7CPL3_9TELE</name>
<organism evidence="1 2">
    <name type="scientific">Characodon lateralis</name>
    <dbReference type="NCBI Taxonomy" id="208331"/>
    <lineage>
        <taxon>Eukaryota</taxon>
        <taxon>Metazoa</taxon>
        <taxon>Chordata</taxon>
        <taxon>Craniata</taxon>
        <taxon>Vertebrata</taxon>
        <taxon>Euteleostomi</taxon>
        <taxon>Actinopterygii</taxon>
        <taxon>Neopterygii</taxon>
        <taxon>Teleostei</taxon>
        <taxon>Neoteleostei</taxon>
        <taxon>Acanthomorphata</taxon>
        <taxon>Ovalentaria</taxon>
        <taxon>Atherinomorphae</taxon>
        <taxon>Cyprinodontiformes</taxon>
        <taxon>Goodeidae</taxon>
        <taxon>Characodon</taxon>
    </lineage>
</organism>
<evidence type="ECO:0000313" key="1">
    <source>
        <dbReference type="EMBL" id="MED6264619.1"/>
    </source>
</evidence>
<sequence length="99" mass="10884">AIFSFTPLRAGLAGAASPAAAILHSSVFKEQQDQGEMCQIVFIPILIPSIHVCSQRQLHSSPCGFRKTPSRHTYHLHSKDSPEFPPAPFSASWKPLNFL</sequence>
<evidence type="ECO:0000313" key="2">
    <source>
        <dbReference type="Proteomes" id="UP001352852"/>
    </source>
</evidence>
<proteinExistence type="predicted"/>
<gene>
    <name evidence="1" type="ORF">CHARACLAT_016644</name>
</gene>